<dbReference type="EMBL" id="KK915662">
    <property type="protein sequence ID" value="KDP21296.1"/>
    <property type="molecule type" value="Genomic_DNA"/>
</dbReference>
<organism evidence="4 5">
    <name type="scientific">Jatropha curcas</name>
    <name type="common">Barbados nut</name>
    <dbReference type="NCBI Taxonomy" id="180498"/>
    <lineage>
        <taxon>Eukaryota</taxon>
        <taxon>Viridiplantae</taxon>
        <taxon>Streptophyta</taxon>
        <taxon>Embryophyta</taxon>
        <taxon>Tracheophyta</taxon>
        <taxon>Spermatophyta</taxon>
        <taxon>Magnoliopsida</taxon>
        <taxon>eudicotyledons</taxon>
        <taxon>Gunneridae</taxon>
        <taxon>Pentapetalae</taxon>
        <taxon>rosids</taxon>
        <taxon>fabids</taxon>
        <taxon>Malpighiales</taxon>
        <taxon>Euphorbiaceae</taxon>
        <taxon>Crotonoideae</taxon>
        <taxon>Jatropheae</taxon>
        <taxon>Jatropha</taxon>
    </lineage>
</organism>
<dbReference type="Proteomes" id="UP000027138">
    <property type="component" value="Unassembled WGS sequence"/>
</dbReference>
<gene>
    <name evidence="4" type="ORF">JCGZ_21767</name>
</gene>
<evidence type="ECO:0000256" key="3">
    <source>
        <dbReference type="SAM" id="SignalP"/>
    </source>
</evidence>
<feature type="region of interest" description="Disordered" evidence="1">
    <location>
        <begin position="29"/>
        <end position="49"/>
    </location>
</feature>
<feature type="chain" id="PRO_5001642718" evidence="3">
    <location>
        <begin position="24"/>
        <end position="76"/>
    </location>
</feature>
<evidence type="ECO:0000313" key="5">
    <source>
        <dbReference type="Proteomes" id="UP000027138"/>
    </source>
</evidence>
<evidence type="ECO:0000256" key="1">
    <source>
        <dbReference type="SAM" id="MobiDB-lite"/>
    </source>
</evidence>
<feature type="transmembrane region" description="Helical" evidence="2">
    <location>
        <begin position="52"/>
        <end position="72"/>
    </location>
</feature>
<evidence type="ECO:0000256" key="2">
    <source>
        <dbReference type="SAM" id="Phobius"/>
    </source>
</evidence>
<feature type="compositionally biased region" description="Low complexity" evidence="1">
    <location>
        <begin position="31"/>
        <end position="49"/>
    </location>
</feature>
<keyword evidence="3" id="KW-0732">Signal</keyword>
<name>A0A067JBU4_JATCU</name>
<keyword evidence="2" id="KW-1133">Transmembrane helix</keyword>
<evidence type="ECO:0000313" key="4">
    <source>
        <dbReference type="EMBL" id="KDP21296.1"/>
    </source>
</evidence>
<reference evidence="4 5" key="1">
    <citation type="journal article" date="2014" name="PLoS ONE">
        <title>Global Analysis of Gene Expression Profiles in Physic Nut (Jatropha curcas L.) Seedlings Exposed to Salt Stress.</title>
        <authorList>
            <person name="Zhang L."/>
            <person name="Zhang C."/>
            <person name="Wu P."/>
            <person name="Chen Y."/>
            <person name="Li M."/>
            <person name="Jiang H."/>
            <person name="Wu G."/>
        </authorList>
    </citation>
    <scope>NUCLEOTIDE SEQUENCE [LARGE SCALE GENOMIC DNA]</scope>
    <source>
        <strain evidence="5">cv. GZQX0401</strain>
        <tissue evidence="4">Young leaves</tissue>
    </source>
</reference>
<accession>A0A067JBU4</accession>
<sequence length="76" mass="7854">MATRLGTVAAIFALSLLVMVVAAHEGHEHTPGMVMSPTSTPTPSPAKNSSTLVSPSMAIGLLLAFIVSLLVARERV</sequence>
<keyword evidence="2" id="KW-0472">Membrane</keyword>
<protein>
    <submittedName>
        <fullName evidence="4">Uncharacterized protein</fullName>
    </submittedName>
</protein>
<dbReference type="AlphaFoldDB" id="A0A067JBU4"/>
<feature type="signal peptide" evidence="3">
    <location>
        <begin position="1"/>
        <end position="23"/>
    </location>
</feature>
<keyword evidence="5" id="KW-1185">Reference proteome</keyword>
<proteinExistence type="predicted"/>
<keyword evidence="2" id="KW-0812">Transmembrane</keyword>